<keyword evidence="9" id="KW-1185">Reference proteome</keyword>
<dbReference type="PIRSF" id="PIRSF000097">
    <property type="entry name" value="AKR"/>
    <property type="match status" value="1"/>
</dbReference>
<dbReference type="SUPFAM" id="SSF51430">
    <property type="entry name" value="NAD(P)-linked oxidoreductase"/>
    <property type="match status" value="1"/>
</dbReference>
<organism evidence="8 9">
    <name type="scientific">Schizosaccharomyces japonicus (strain yFS275 / FY16936)</name>
    <name type="common">Fission yeast</name>
    <dbReference type="NCBI Taxonomy" id="402676"/>
    <lineage>
        <taxon>Eukaryota</taxon>
        <taxon>Fungi</taxon>
        <taxon>Dikarya</taxon>
        <taxon>Ascomycota</taxon>
        <taxon>Taphrinomycotina</taxon>
        <taxon>Schizosaccharomycetes</taxon>
        <taxon>Schizosaccharomycetales</taxon>
        <taxon>Schizosaccharomycetaceae</taxon>
        <taxon>Schizosaccharomyces</taxon>
    </lineage>
</organism>
<dbReference type="VEuPathDB" id="FungiDB:SJAG_01869"/>
<dbReference type="OMA" id="IGTGTRW"/>
<feature type="active site" description="Proton donor" evidence="4">
    <location>
        <position position="55"/>
    </location>
</feature>
<proteinExistence type="inferred from homology"/>
<sequence>MLIAAFGPEIPYPAYGVGTALFKKDKNSGLNPQVIESVKTAVEAGFRHLDCAQVYGNEEEVGMALKEIDIPREKLFITSKVFDDIGDIHEALGVSLRNIGVDYLDLFLLHTPLPFYEKNVSFEKAWSELESELGQGRVHAIGVSNFRIKDLEPLLHIAAVKPRVNQIEFHPQVFKAAKPILDFCKKNNIIVEGYGPLSPIVRDSEGPTAQKVRELAKKYGVSDTEILLNWCKSFGVLPITTSSKRERMATCLKFEKFKLEQADIDALTELGVAHHKRIFMQHMDED</sequence>
<dbReference type="InterPro" id="IPR020471">
    <property type="entry name" value="AKR"/>
</dbReference>
<evidence type="ECO:0000256" key="5">
    <source>
        <dbReference type="PIRSR" id="PIRSR000097-2"/>
    </source>
</evidence>
<evidence type="ECO:0000256" key="6">
    <source>
        <dbReference type="PIRSR" id="PIRSR000097-3"/>
    </source>
</evidence>
<dbReference type="AlphaFoldDB" id="B6JZ45"/>
<accession>B6JZ45</accession>
<dbReference type="STRING" id="402676.B6JZ45"/>
<keyword evidence="2" id="KW-0521">NADP</keyword>
<gene>
    <name evidence="8" type="ORF">SJAG_01869</name>
</gene>
<dbReference type="OrthoDB" id="416253at2759"/>
<dbReference type="eggNOG" id="KOG1577">
    <property type="taxonomic scope" value="Eukaryota"/>
</dbReference>
<dbReference type="InterPro" id="IPR023210">
    <property type="entry name" value="NADP_OxRdtase_dom"/>
</dbReference>
<keyword evidence="3" id="KW-0560">Oxidoreductase</keyword>
<evidence type="ECO:0000259" key="7">
    <source>
        <dbReference type="Pfam" id="PF00248"/>
    </source>
</evidence>
<dbReference type="JaponicusDB" id="SJAG_01869"/>
<feature type="site" description="Lowers pKa of active site Tyr" evidence="6">
    <location>
        <position position="80"/>
    </location>
</feature>
<name>B6JZ45_SCHJY</name>
<dbReference type="RefSeq" id="XP_002173106.1">
    <property type="nucleotide sequence ID" value="XM_002173070.2"/>
</dbReference>
<dbReference type="GO" id="GO:0047019">
    <property type="term" value="F:indole-3-acetaldehyde reductase (NADPH) activity"/>
    <property type="evidence" value="ECO:0007669"/>
    <property type="project" value="EnsemblFungi"/>
</dbReference>
<dbReference type="CDD" id="cd19120">
    <property type="entry name" value="AKR_AKR3C2-3"/>
    <property type="match status" value="1"/>
</dbReference>
<comment type="similarity">
    <text evidence="1">Belongs to the aldo/keto reductase family.</text>
</comment>
<dbReference type="InterPro" id="IPR018170">
    <property type="entry name" value="Aldo/ket_reductase_CS"/>
</dbReference>
<dbReference type="PRINTS" id="PR00069">
    <property type="entry name" value="ALDKETRDTASE"/>
</dbReference>
<evidence type="ECO:0000256" key="4">
    <source>
        <dbReference type="PIRSR" id="PIRSR000097-1"/>
    </source>
</evidence>
<reference evidence="8 9" key="1">
    <citation type="journal article" date="2011" name="Science">
        <title>Comparative functional genomics of the fission yeasts.</title>
        <authorList>
            <person name="Rhind N."/>
            <person name="Chen Z."/>
            <person name="Yassour M."/>
            <person name="Thompson D.A."/>
            <person name="Haas B.J."/>
            <person name="Habib N."/>
            <person name="Wapinski I."/>
            <person name="Roy S."/>
            <person name="Lin M.F."/>
            <person name="Heiman D.I."/>
            <person name="Young S.K."/>
            <person name="Furuya K."/>
            <person name="Guo Y."/>
            <person name="Pidoux A."/>
            <person name="Chen H.M."/>
            <person name="Robbertse B."/>
            <person name="Goldberg J.M."/>
            <person name="Aoki K."/>
            <person name="Bayne E.H."/>
            <person name="Berlin A.M."/>
            <person name="Desjardins C.A."/>
            <person name="Dobbs E."/>
            <person name="Dukaj L."/>
            <person name="Fan L."/>
            <person name="FitzGerald M.G."/>
            <person name="French C."/>
            <person name="Gujja S."/>
            <person name="Hansen K."/>
            <person name="Keifenheim D."/>
            <person name="Levin J.Z."/>
            <person name="Mosher R.A."/>
            <person name="Mueller C.A."/>
            <person name="Pfiffner J."/>
            <person name="Priest M."/>
            <person name="Russ C."/>
            <person name="Smialowska A."/>
            <person name="Swoboda P."/>
            <person name="Sykes S.M."/>
            <person name="Vaughn M."/>
            <person name="Vengrova S."/>
            <person name="Yoder R."/>
            <person name="Zeng Q."/>
            <person name="Allshire R."/>
            <person name="Baulcombe D."/>
            <person name="Birren B.W."/>
            <person name="Brown W."/>
            <person name="Ekwall K."/>
            <person name="Kellis M."/>
            <person name="Leatherwood J."/>
            <person name="Levin H."/>
            <person name="Margalit H."/>
            <person name="Martienssen R."/>
            <person name="Nieduszynski C.A."/>
            <person name="Spatafora J.W."/>
            <person name="Friedman N."/>
            <person name="Dalgaard J.Z."/>
            <person name="Baumann P."/>
            <person name="Niki H."/>
            <person name="Regev A."/>
            <person name="Nusbaum C."/>
        </authorList>
    </citation>
    <scope>NUCLEOTIDE SEQUENCE [LARGE SCALE GENOMIC DNA]</scope>
    <source>
        <strain evidence="9">yFS275 / FY16936</strain>
    </source>
</reference>
<evidence type="ECO:0000256" key="2">
    <source>
        <dbReference type="ARBA" id="ARBA00022857"/>
    </source>
</evidence>
<dbReference type="InterPro" id="IPR044494">
    <property type="entry name" value="AKR3C2/3"/>
</dbReference>
<dbReference type="PROSITE" id="PS00798">
    <property type="entry name" value="ALDOKETO_REDUCTASE_1"/>
    <property type="match status" value="1"/>
</dbReference>
<dbReference type="PANTHER" id="PTHR43827">
    <property type="entry name" value="2,5-DIKETO-D-GLUCONIC ACID REDUCTASE"/>
    <property type="match status" value="1"/>
</dbReference>
<evidence type="ECO:0000313" key="9">
    <source>
        <dbReference type="Proteomes" id="UP000001744"/>
    </source>
</evidence>
<dbReference type="InterPro" id="IPR036812">
    <property type="entry name" value="NAD(P)_OxRdtase_dom_sf"/>
</dbReference>
<evidence type="ECO:0000256" key="1">
    <source>
        <dbReference type="ARBA" id="ARBA00007905"/>
    </source>
</evidence>
<dbReference type="Pfam" id="PF00248">
    <property type="entry name" value="Aldo_ket_red"/>
    <property type="match status" value="1"/>
</dbReference>
<feature type="domain" description="NADP-dependent oxidoreductase" evidence="7">
    <location>
        <begin position="16"/>
        <end position="270"/>
    </location>
</feature>
<dbReference type="HOGENOM" id="CLU_023205_0_3_1"/>
<dbReference type="GO" id="GO:0047018">
    <property type="term" value="F:indole-3-acetaldehyde reductase (NADH) activity"/>
    <property type="evidence" value="ECO:0007669"/>
    <property type="project" value="EnsemblFungi"/>
</dbReference>
<evidence type="ECO:0000256" key="3">
    <source>
        <dbReference type="ARBA" id="ARBA00023002"/>
    </source>
</evidence>
<dbReference type="Proteomes" id="UP000001744">
    <property type="component" value="Unassembled WGS sequence"/>
</dbReference>
<dbReference type="GO" id="GO:0016652">
    <property type="term" value="F:oxidoreductase activity, acting on NAD(P)H as acceptor"/>
    <property type="evidence" value="ECO:0007669"/>
    <property type="project" value="EnsemblFungi"/>
</dbReference>
<dbReference type="EMBL" id="KE651168">
    <property type="protein sequence ID" value="EEB06813.1"/>
    <property type="molecule type" value="Genomic_DNA"/>
</dbReference>
<feature type="binding site" evidence="5">
    <location>
        <position position="110"/>
    </location>
    <ligand>
        <name>substrate</name>
    </ligand>
</feature>
<evidence type="ECO:0000313" key="8">
    <source>
        <dbReference type="EMBL" id="EEB06813.1"/>
    </source>
</evidence>
<dbReference type="Gene3D" id="3.20.20.100">
    <property type="entry name" value="NADP-dependent oxidoreductase domain"/>
    <property type="match status" value="1"/>
</dbReference>
<protein>
    <submittedName>
        <fullName evidence="8">NADH/NADPH dependent indole-3-acetaldehyde reductase AKR3C2</fullName>
    </submittedName>
</protein>
<dbReference type="PANTHER" id="PTHR43827:SF3">
    <property type="entry name" value="NADP-DEPENDENT OXIDOREDUCTASE DOMAIN-CONTAINING PROTEIN"/>
    <property type="match status" value="1"/>
</dbReference>
<dbReference type="GeneID" id="7048050"/>